<evidence type="ECO:0000313" key="3">
    <source>
        <dbReference type="EMBL" id="PSB57935.1"/>
    </source>
</evidence>
<dbReference type="RefSeq" id="WP_106301816.1">
    <property type="nucleotide sequence ID" value="NZ_PVWO01000055.1"/>
</dbReference>
<evidence type="ECO:0000313" key="4">
    <source>
        <dbReference type="Proteomes" id="UP000238937"/>
    </source>
</evidence>
<keyword evidence="1" id="KW-0472">Membrane</keyword>
<keyword evidence="1" id="KW-0812">Transmembrane</keyword>
<dbReference type="EMBL" id="PVWO01000055">
    <property type="protein sequence ID" value="PSB57935.1"/>
    <property type="molecule type" value="Genomic_DNA"/>
</dbReference>
<gene>
    <name evidence="3" type="ORF">C7B77_06630</name>
</gene>
<feature type="chain" id="PRO_5015666692" evidence="2">
    <location>
        <begin position="23"/>
        <end position="189"/>
    </location>
</feature>
<feature type="transmembrane region" description="Helical" evidence="1">
    <location>
        <begin position="76"/>
        <end position="109"/>
    </location>
</feature>
<evidence type="ECO:0000256" key="2">
    <source>
        <dbReference type="SAM" id="SignalP"/>
    </source>
</evidence>
<dbReference type="Proteomes" id="UP000238937">
    <property type="component" value="Unassembled WGS sequence"/>
</dbReference>
<feature type="signal peptide" evidence="2">
    <location>
        <begin position="1"/>
        <end position="22"/>
    </location>
</feature>
<protein>
    <submittedName>
        <fullName evidence="3">Uncharacterized protein</fullName>
    </submittedName>
</protein>
<comment type="caution">
    <text evidence="3">The sequence shown here is derived from an EMBL/GenBank/DDBJ whole genome shotgun (WGS) entry which is preliminary data.</text>
</comment>
<feature type="transmembrane region" description="Helical" evidence="1">
    <location>
        <begin position="38"/>
        <end position="64"/>
    </location>
</feature>
<proteinExistence type="predicted"/>
<accession>A0A2T1GJF8</accession>
<keyword evidence="2" id="KW-0732">Signal</keyword>
<feature type="transmembrane region" description="Helical" evidence="1">
    <location>
        <begin position="144"/>
        <end position="164"/>
    </location>
</feature>
<keyword evidence="4" id="KW-1185">Reference proteome</keyword>
<sequence length="189" mass="19131">MKIISAFCIALILFISPGSSLAANTNTQNHQQQGSSKAAIVGGVIGGTAGGMASIAAISATGSVAGLSAAGMTSGLAAVGSLIGGGMLGGLAVTAALPLVGVAGVGWAAYKIFQHPVDSQSSPTQIINNVINLSPIPAEKSSSMLYIVLAVALLFCFLPMVVFFRNYSKGMNQKLNDLTTLMVDRELDT</sequence>
<keyword evidence="1" id="KW-1133">Transmembrane helix</keyword>
<organism evidence="3 4">
    <name type="scientific">Chamaesiphon polymorphus CCALA 037</name>
    <dbReference type="NCBI Taxonomy" id="2107692"/>
    <lineage>
        <taxon>Bacteria</taxon>
        <taxon>Bacillati</taxon>
        <taxon>Cyanobacteriota</taxon>
        <taxon>Cyanophyceae</taxon>
        <taxon>Gomontiellales</taxon>
        <taxon>Chamaesiphonaceae</taxon>
        <taxon>Chamaesiphon</taxon>
    </lineage>
</organism>
<dbReference type="AlphaFoldDB" id="A0A2T1GJF8"/>
<evidence type="ECO:0000256" key="1">
    <source>
        <dbReference type="SAM" id="Phobius"/>
    </source>
</evidence>
<reference evidence="3 4" key="1">
    <citation type="submission" date="2018-03" db="EMBL/GenBank/DDBJ databases">
        <title>The ancient ancestry and fast evolution of plastids.</title>
        <authorList>
            <person name="Moore K.R."/>
            <person name="Magnabosco C."/>
            <person name="Momper L."/>
            <person name="Gold D.A."/>
            <person name="Bosak T."/>
            <person name="Fournier G.P."/>
        </authorList>
    </citation>
    <scope>NUCLEOTIDE SEQUENCE [LARGE SCALE GENOMIC DNA]</scope>
    <source>
        <strain evidence="3 4">CCALA 037</strain>
    </source>
</reference>
<name>A0A2T1GJF8_9CYAN</name>